<feature type="region of interest" description="Disordered" evidence="1">
    <location>
        <begin position="217"/>
        <end position="288"/>
    </location>
</feature>
<feature type="compositionally biased region" description="Basic residues" evidence="1">
    <location>
        <begin position="155"/>
        <end position="165"/>
    </location>
</feature>
<dbReference type="EMBL" id="CADCTE010000199">
    <property type="protein sequence ID" value="CAA9277797.1"/>
    <property type="molecule type" value="Genomic_DNA"/>
</dbReference>
<feature type="compositionally biased region" description="Basic residues" evidence="1">
    <location>
        <begin position="236"/>
        <end position="255"/>
    </location>
</feature>
<feature type="region of interest" description="Disordered" evidence="1">
    <location>
        <begin position="152"/>
        <end position="177"/>
    </location>
</feature>
<proteinExistence type="predicted"/>
<accession>A0A6J4JIY7</accession>
<feature type="compositionally biased region" description="Basic and acidic residues" evidence="1">
    <location>
        <begin position="65"/>
        <end position="82"/>
    </location>
</feature>
<evidence type="ECO:0000256" key="1">
    <source>
        <dbReference type="SAM" id="MobiDB-lite"/>
    </source>
</evidence>
<feature type="region of interest" description="Disordered" evidence="1">
    <location>
        <begin position="57"/>
        <end position="105"/>
    </location>
</feature>
<name>A0A6J4JIY7_9MICC</name>
<dbReference type="AlphaFoldDB" id="A0A6J4JIY7"/>
<feature type="non-terminal residue" evidence="2">
    <location>
        <position position="1"/>
    </location>
</feature>
<sequence length="288" mass="30125">GWGPGGRDVPGGRRNPVPARSKAARPVLSRGPLPGRQRLRLEPLHLAGLRGARVLPPRIRAHRGGSADRRGVSSRCSRERPAPGHRAGHRGGRGLLRGPAGNRHGRIAAAPRTPAGAPQLCPLDPPLPGLAPAGPDRSGGLWTGAFRARLEGGRAKRGHRRRAAAHGRNALGPSGRRMVGHLPGRGPAAGPGTLPGNGVRVRVRQRPAPGPPCPILLPPPDPGPHRLPHPGDGLPTRRRRRLRPRRGLPGHHFRRTAGGAVGAQPPLLARVQPRRGRGSGPGLPGAVL</sequence>
<organism evidence="2">
    <name type="scientific">uncultured Arthrobacter sp</name>
    <dbReference type="NCBI Taxonomy" id="114050"/>
    <lineage>
        <taxon>Bacteria</taxon>
        <taxon>Bacillati</taxon>
        <taxon>Actinomycetota</taxon>
        <taxon>Actinomycetes</taxon>
        <taxon>Micrococcales</taxon>
        <taxon>Micrococcaceae</taxon>
        <taxon>Arthrobacter</taxon>
        <taxon>environmental samples</taxon>
    </lineage>
</organism>
<feature type="compositionally biased region" description="Gly residues" evidence="1">
    <location>
        <begin position="278"/>
        <end position="288"/>
    </location>
</feature>
<feature type="non-terminal residue" evidence="2">
    <location>
        <position position="288"/>
    </location>
</feature>
<gene>
    <name evidence="2" type="ORF">AVDCRST_MAG83-3661</name>
</gene>
<reference evidence="2" key="1">
    <citation type="submission" date="2020-02" db="EMBL/GenBank/DDBJ databases">
        <authorList>
            <person name="Meier V. D."/>
        </authorList>
    </citation>
    <scope>NUCLEOTIDE SEQUENCE</scope>
    <source>
        <strain evidence="2">AVDCRST_MAG83</strain>
    </source>
</reference>
<protein>
    <submittedName>
        <fullName evidence="2">Uncharacterized protein</fullName>
    </submittedName>
</protein>
<evidence type="ECO:0000313" key="2">
    <source>
        <dbReference type="EMBL" id="CAA9277797.1"/>
    </source>
</evidence>
<feature type="region of interest" description="Disordered" evidence="1">
    <location>
        <begin position="1"/>
        <end position="41"/>
    </location>
</feature>